<comment type="caution">
    <text evidence="3">The sequence shown here is derived from an EMBL/GenBank/DDBJ whole genome shotgun (WGS) entry which is preliminary data.</text>
</comment>
<feature type="domain" description="Thioredoxin-like fold" evidence="2">
    <location>
        <begin position="83"/>
        <end position="197"/>
    </location>
</feature>
<proteinExistence type="predicted"/>
<dbReference type="Pfam" id="PF13462">
    <property type="entry name" value="Thioredoxin_4"/>
    <property type="match status" value="1"/>
</dbReference>
<name>C0VYH6_9ACTO</name>
<dbReference type="EMBL" id="ACFG01000004">
    <property type="protein sequence ID" value="EEH64479.1"/>
    <property type="molecule type" value="Genomic_DNA"/>
</dbReference>
<reference evidence="3 4" key="1">
    <citation type="submission" date="2009-01" db="EMBL/GenBank/DDBJ databases">
        <authorList>
            <person name="Qin X."/>
            <person name="Bachman B."/>
            <person name="Battles P."/>
            <person name="Bell A."/>
            <person name="Bess C."/>
            <person name="Bickham C."/>
            <person name="Chaboub L."/>
            <person name="Chen D."/>
            <person name="Coyle M."/>
            <person name="Deiros D.R."/>
            <person name="Dinh H."/>
            <person name="Forbes L."/>
            <person name="Fowler G."/>
            <person name="Francisco L."/>
            <person name="Fu Q."/>
            <person name="Gubbala S."/>
            <person name="Hale W."/>
            <person name="Han Y."/>
            <person name="Hemphill L."/>
            <person name="Highlander S.K."/>
            <person name="Hirani K."/>
            <person name="Hogues M."/>
            <person name="Jackson L."/>
            <person name="Jakkamsetti A."/>
            <person name="Javaid M."/>
            <person name="Jiang H."/>
            <person name="Korchina V."/>
            <person name="Kovar C."/>
            <person name="Lara F."/>
            <person name="Lee S."/>
            <person name="Mata R."/>
            <person name="Mathew T."/>
            <person name="Moen C."/>
            <person name="Morales K."/>
            <person name="Munidasa M."/>
            <person name="Nazareth L."/>
            <person name="Ngo R."/>
            <person name="Nguyen L."/>
            <person name="Okwuonu G."/>
            <person name="Ongeri F."/>
            <person name="Patil S."/>
            <person name="Petrosino J."/>
            <person name="Pham C."/>
            <person name="Pham P."/>
            <person name="Pu L.-L."/>
            <person name="Puazo M."/>
            <person name="Raj R."/>
            <person name="Reid J."/>
            <person name="Rouhana J."/>
            <person name="Saada N."/>
            <person name="Shang Y."/>
            <person name="Simmons D."/>
            <person name="Thornton R."/>
            <person name="Warren J."/>
            <person name="Weissenberger G."/>
            <person name="Zhang J."/>
            <person name="Zhang L."/>
            <person name="Zhou C."/>
            <person name="Zhu D."/>
            <person name="Muzny D."/>
            <person name="Worley K."/>
            <person name="Gibbs R."/>
        </authorList>
    </citation>
    <scope>NUCLEOTIDE SEQUENCE [LARGE SCALE GENOMIC DNA]</scope>
    <source>
        <strain evidence="3 4">DSM 15436</strain>
    </source>
</reference>
<keyword evidence="1" id="KW-1133">Transmembrane helix</keyword>
<evidence type="ECO:0000259" key="2">
    <source>
        <dbReference type="Pfam" id="PF13462"/>
    </source>
</evidence>
<keyword evidence="4" id="KW-1185">Reference proteome</keyword>
<dbReference type="STRING" id="525245.HMPREF0044_0216"/>
<gene>
    <name evidence="3" type="ORF">HMPREF0044_0216</name>
</gene>
<feature type="transmembrane region" description="Helical" evidence="1">
    <location>
        <begin position="29"/>
        <end position="50"/>
    </location>
</feature>
<keyword evidence="1" id="KW-0472">Membrane</keyword>
<dbReference type="AlphaFoldDB" id="C0VYH6"/>
<dbReference type="InterPro" id="IPR036249">
    <property type="entry name" value="Thioredoxin-like_sf"/>
</dbReference>
<evidence type="ECO:0000313" key="4">
    <source>
        <dbReference type="Proteomes" id="UP000010301"/>
    </source>
</evidence>
<evidence type="ECO:0000256" key="1">
    <source>
        <dbReference type="SAM" id="Phobius"/>
    </source>
</evidence>
<dbReference type="HOGENOM" id="CLU_000288_47_3_11"/>
<organism evidence="3 4">
    <name type="scientific">Gleimia coleocanis DSM 15436</name>
    <dbReference type="NCBI Taxonomy" id="525245"/>
    <lineage>
        <taxon>Bacteria</taxon>
        <taxon>Bacillati</taxon>
        <taxon>Actinomycetota</taxon>
        <taxon>Actinomycetes</taxon>
        <taxon>Actinomycetales</taxon>
        <taxon>Actinomycetaceae</taxon>
        <taxon>Gleimia</taxon>
    </lineage>
</organism>
<dbReference type="Proteomes" id="UP000010301">
    <property type="component" value="Unassembled WGS sequence"/>
</dbReference>
<dbReference type="RefSeq" id="WP_006547213.1">
    <property type="nucleotide sequence ID" value="NZ_DS999545.1"/>
</dbReference>
<dbReference type="OrthoDB" id="117402at2"/>
<dbReference type="eggNOG" id="COG1651">
    <property type="taxonomic scope" value="Bacteria"/>
</dbReference>
<keyword evidence="1" id="KW-0812">Transmembrane</keyword>
<protein>
    <recommendedName>
        <fullName evidence="2">Thioredoxin-like fold domain-containing protein</fullName>
    </recommendedName>
</protein>
<sequence length="259" mass="27860">MANKVDSTRAKAEQLRAAQAKQNAKTRNILIAIVSALVAITVIASVWVVWSAKNKEAEVAAPGQVTSFLVSKDGIGKETPGLPTVHEYFDYSCHACADVDSYIGESVTKAAMEGKYNLVLSPVTVVDMPWHRVAAHASYLAYTESPENFVKLHHSLLAYFKTQFDASDASVIQNEAASLEQVKKLATEAGLPAATVEKISAKGALSYLTANSADWGAQKPAGRESLGTPEFQVSNKVVKLNGKSVEELYANFEKDVLAK</sequence>
<dbReference type="Gene3D" id="3.40.30.10">
    <property type="entry name" value="Glutaredoxin"/>
    <property type="match status" value="1"/>
</dbReference>
<dbReference type="InterPro" id="IPR012336">
    <property type="entry name" value="Thioredoxin-like_fold"/>
</dbReference>
<accession>C0VYH6</accession>
<evidence type="ECO:0000313" key="3">
    <source>
        <dbReference type="EMBL" id="EEH64479.1"/>
    </source>
</evidence>
<dbReference type="SUPFAM" id="SSF52833">
    <property type="entry name" value="Thioredoxin-like"/>
    <property type="match status" value="1"/>
</dbReference>